<reference evidence="2" key="1">
    <citation type="journal article" date="2020" name="Nature">
        <title>Giant virus diversity and host interactions through global metagenomics.</title>
        <authorList>
            <person name="Schulz F."/>
            <person name="Roux S."/>
            <person name="Paez-Espino D."/>
            <person name="Jungbluth S."/>
            <person name="Walsh D.A."/>
            <person name="Denef V.J."/>
            <person name="McMahon K.D."/>
            <person name="Konstantinidis K.T."/>
            <person name="Eloe-Fadrosh E.A."/>
            <person name="Kyrpides N.C."/>
            <person name="Woyke T."/>
        </authorList>
    </citation>
    <scope>NUCLEOTIDE SEQUENCE</scope>
    <source>
        <strain evidence="2">GVMAG-S-1035118-87</strain>
    </source>
</reference>
<protein>
    <submittedName>
        <fullName evidence="2">Uncharacterized protein</fullName>
    </submittedName>
</protein>
<accession>A0A6C0AGW9</accession>
<sequence length="136" mass="15265">MVREDSRSSARRLNPYETPDKHRLQVPGMPTSRLPPRQTPLPGLTRRFEEPVLKEPANSALNDFDPTKLMSDVITKGSTYEDYIQERNEIIQRLIDTPTALGAPFPFVPPPPTDTELEKAKLGDGEIPTQVCTIIV</sequence>
<dbReference type="EMBL" id="MN740625">
    <property type="protein sequence ID" value="QHS78972.1"/>
    <property type="molecule type" value="Genomic_DNA"/>
</dbReference>
<feature type="region of interest" description="Disordered" evidence="1">
    <location>
        <begin position="1"/>
        <end position="44"/>
    </location>
</feature>
<name>A0A6C0AGW9_9ZZZZ</name>
<evidence type="ECO:0000256" key="1">
    <source>
        <dbReference type="SAM" id="MobiDB-lite"/>
    </source>
</evidence>
<proteinExistence type="predicted"/>
<dbReference type="AlphaFoldDB" id="A0A6C0AGW9"/>
<organism evidence="2">
    <name type="scientific">viral metagenome</name>
    <dbReference type="NCBI Taxonomy" id="1070528"/>
    <lineage>
        <taxon>unclassified sequences</taxon>
        <taxon>metagenomes</taxon>
        <taxon>organismal metagenomes</taxon>
    </lineage>
</organism>
<evidence type="ECO:0000313" key="2">
    <source>
        <dbReference type="EMBL" id="QHS78972.1"/>
    </source>
</evidence>